<dbReference type="InterPro" id="IPR050176">
    <property type="entry name" value="LTTR"/>
</dbReference>
<dbReference type="Pfam" id="PF00126">
    <property type="entry name" value="HTH_1"/>
    <property type="match status" value="1"/>
</dbReference>
<organism evidence="6 7">
    <name type="scientific">Pararoseomonas baculiformis</name>
    <dbReference type="NCBI Taxonomy" id="2820812"/>
    <lineage>
        <taxon>Bacteria</taxon>
        <taxon>Pseudomonadati</taxon>
        <taxon>Pseudomonadota</taxon>
        <taxon>Alphaproteobacteria</taxon>
        <taxon>Acetobacterales</taxon>
        <taxon>Acetobacteraceae</taxon>
        <taxon>Pararoseomonas</taxon>
    </lineage>
</organism>
<sequence>MDIQLARTFLAIVETGSFVRAAERLHVSQTAVSARVRCLEEQLRRPLFVRSKAGASLTPAGEQFLRHAPALVQLWERARHQVAVPEGRRTVLAIGGELSVWDSLLLPWLVWMRKTAADVALRAIIGLPEDLMDQVAQGILDIAVVYEPRYRPGLRVELVAEERLVMVSTPSRTAGTEGDYVQVDWGPTFAALQSQRDPMRRDPGLFVSLGPLGLAYILQVGGTGYFRLGAVKPHLESGKLELVRGAPDIAYPAHAVYAEGGEVELIQTALNGLRSIVRT</sequence>
<evidence type="ECO:0000256" key="4">
    <source>
        <dbReference type="ARBA" id="ARBA00023163"/>
    </source>
</evidence>
<dbReference type="SUPFAM" id="SSF53850">
    <property type="entry name" value="Periplasmic binding protein-like II"/>
    <property type="match status" value="1"/>
</dbReference>
<evidence type="ECO:0000259" key="5">
    <source>
        <dbReference type="PROSITE" id="PS50931"/>
    </source>
</evidence>
<dbReference type="Gene3D" id="1.10.10.10">
    <property type="entry name" value="Winged helix-like DNA-binding domain superfamily/Winged helix DNA-binding domain"/>
    <property type="match status" value="1"/>
</dbReference>
<dbReference type="SUPFAM" id="SSF46785">
    <property type="entry name" value="Winged helix' DNA-binding domain"/>
    <property type="match status" value="1"/>
</dbReference>
<dbReference type="Pfam" id="PF03466">
    <property type="entry name" value="LysR_substrate"/>
    <property type="match status" value="1"/>
</dbReference>
<name>A0ABS4AKW9_9PROT</name>
<evidence type="ECO:0000256" key="3">
    <source>
        <dbReference type="ARBA" id="ARBA00023125"/>
    </source>
</evidence>
<reference evidence="6 7" key="1">
    <citation type="submission" date="2021-03" db="EMBL/GenBank/DDBJ databases">
        <authorList>
            <person name="So Y."/>
        </authorList>
    </citation>
    <scope>NUCLEOTIDE SEQUENCE [LARGE SCALE GENOMIC DNA]</scope>
    <source>
        <strain evidence="6 7">SSH11</strain>
    </source>
</reference>
<keyword evidence="3" id="KW-0238">DNA-binding</keyword>
<dbReference type="RefSeq" id="WP_209381789.1">
    <property type="nucleotide sequence ID" value="NZ_JAGIZB010000039.1"/>
</dbReference>
<gene>
    <name evidence="6" type="ORF">J8J14_22425</name>
</gene>
<dbReference type="InterPro" id="IPR005119">
    <property type="entry name" value="LysR_subst-bd"/>
</dbReference>
<protein>
    <submittedName>
        <fullName evidence="6">LysR family transcriptional regulator</fullName>
    </submittedName>
</protein>
<evidence type="ECO:0000256" key="1">
    <source>
        <dbReference type="ARBA" id="ARBA00009437"/>
    </source>
</evidence>
<evidence type="ECO:0000256" key="2">
    <source>
        <dbReference type="ARBA" id="ARBA00023015"/>
    </source>
</evidence>
<dbReference type="PANTHER" id="PTHR30579">
    <property type="entry name" value="TRANSCRIPTIONAL REGULATOR"/>
    <property type="match status" value="1"/>
</dbReference>
<dbReference type="PANTHER" id="PTHR30579:SF8">
    <property type="entry name" value="HTH-TYPE TRANSCRIPTIONAL REGULATOR HDFR"/>
    <property type="match status" value="1"/>
</dbReference>
<comment type="caution">
    <text evidence="6">The sequence shown here is derived from an EMBL/GenBank/DDBJ whole genome shotgun (WGS) entry which is preliminary data.</text>
</comment>
<evidence type="ECO:0000313" key="7">
    <source>
        <dbReference type="Proteomes" id="UP000681594"/>
    </source>
</evidence>
<dbReference type="Gene3D" id="3.40.190.10">
    <property type="entry name" value="Periplasmic binding protein-like II"/>
    <property type="match status" value="1"/>
</dbReference>
<accession>A0ABS4AKW9</accession>
<proteinExistence type="inferred from homology"/>
<dbReference type="EMBL" id="JAGIZB010000039">
    <property type="protein sequence ID" value="MBP0447521.1"/>
    <property type="molecule type" value="Genomic_DNA"/>
</dbReference>
<dbReference type="PRINTS" id="PR00039">
    <property type="entry name" value="HTHLYSR"/>
</dbReference>
<keyword evidence="2" id="KW-0805">Transcription regulation</keyword>
<comment type="similarity">
    <text evidence="1">Belongs to the LysR transcriptional regulatory family.</text>
</comment>
<keyword evidence="7" id="KW-1185">Reference proteome</keyword>
<dbReference type="InterPro" id="IPR036388">
    <property type="entry name" value="WH-like_DNA-bd_sf"/>
</dbReference>
<evidence type="ECO:0000313" key="6">
    <source>
        <dbReference type="EMBL" id="MBP0447521.1"/>
    </source>
</evidence>
<dbReference type="InterPro" id="IPR036390">
    <property type="entry name" value="WH_DNA-bd_sf"/>
</dbReference>
<dbReference type="InterPro" id="IPR000847">
    <property type="entry name" value="LysR_HTH_N"/>
</dbReference>
<dbReference type="PROSITE" id="PS50931">
    <property type="entry name" value="HTH_LYSR"/>
    <property type="match status" value="1"/>
</dbReference>
<dbReference type="Proteomes" id="UP000681594">
    <property type="component" value="Unassembled WGS sequence"/>
</dbReference>
<keyword evidence="4" id="KW-0804">Transcription</keyword>
<feature type="domain" description="HTH lysR-type" evidence="5">
    <location>
        <begin position="1"/>
        <end position="58"/>
    </location>
</feature>